<dbReference type="PANTHER" id="PTHR11214">
    <property type="entry name" value="BETA-1,3-N-ACETYLGLUCOSAMINYLTRANSFERASE"/>
    <property type="match status" value="1"/>
</dbReference>
<evidence type="ECO:0000313" key="12">
    <source>
        <dbReference type="Proteomes" id="UP001152888"/>
    </source>
</evidence>
<name>A0A9P0KAW3_ACAOB</name>
<dbReference type="EC" id="2.4.1.-" evidence="10"/>
<evidence type="ECO:0000256" key="5">
    <source>
        <dbReference type="ARBA" id="ARBA00022692"/>
    </source>
</evidence>
<dbReference type="Proteomes" id="UP001152888">
    <property type="component" value="Unassembled WGS sequence"/>
</dbReference>
<comment type="caution">
    <text evidence="11">The sequence shown here is derived from an EMBL/GenBank/DDBJ whole genome shotgun (WGS) entry which is preliminary data.</text>
</comment>
<keyword evidence="12" id="KW-1185">Reference proteome</keyword>
<reference evidence="11" key="1">
    <citation type="submission" date="2022-03" db="EMBL/GenBank/DDBJ databases">
        <authorList>
            <person name="Sayadi A."/>
        </authorList>
    </citation>
    <scope>NUCLEOTIDE SEQUENCE</scope>
</reference>
<evidence type="ECO:0000256" key="10">
    <source>
        <dbReference type="RuleBase" id="RU363063"/>
    </source>
</evidence>
<keyword evidence="6" id="KW-0735">Signal-anchor</keyword>
<dbReference type="OrthoDB" id="115198at2759"/>
<comment type="subcellular location">
    <subcellularLocation>
        <location evidence="1 10">Golgi apparatus membrane</location>
        <topology evidence="1 10">Single-pass type II membrane protein</topology>
    </subcellularLocation>
</comment>
<evidence type="ECO:0000256" key="8">
    <source>
        <dbReference type="ARBA" id="ARBA00023034"/>
    </source>
</evidence>
<keyword evidence="3 10" id="KW-0328">Glycosyltransferase</keyword>
<sequence length="342" mass="39892">MSFNKMRPLLYCTGATVIFLLYYVYLEKLGTYKIEQQQTFYPPSNRNFLRNINDGYHKLLNIHFRYKHIPELCNESDRYVIGVISSPDHLENRNIIRLTWGQKALGIKVFFLIANTTDEALQLSINSESLAFRDIVQGDFHDSYQNLSYKHVMALKMVEDNCPNIKYLVKVDDDTFVNTPNLKEFLDQYDQKYGNSSNLLCNIMEYSPALRDGRWKVSVEMFSGEYYPKYCSGYFIIYPMAAISAIYRESQNENVKFLWVDDAFVSGVLAEKAGINHTSVRKLSLDYVNVTKFMEDFEEFGGRPFLVGRMNLDTGDLKTLWAFLKDHVPKTNILERLELHHL</sequence>
<evidence type="ECO:0000256" key="2">
    <source>
        <dbReference type="ARBA" id="ARBA00008661"/>
    </source>
</evidence>
<organism evidence="11 12">
    <name type="scientific">Acanthoscelides obtectus</name>
    <name type="common">Bean weevil</name>
    <name type="synonym">Bruchus obtectus</name>
    <dbReference type="NCBI Taxonomy" id="200917"/>
    <lineage>
        <taxon>Eukaryota</taxon>
        <taxon>Metazoa</taxon>
        <taxon>Ecdysozoa</taxon>
        <taxon>Arthropoda</taxon>
        <taxon>Hexapoda</taxon>
        <taxon>Insecta</taxon>
        <taxon>Pterygota</taxon>
        <taxon>Neoptera</taxon>
        <taxon>Endopterygota</taxon>
        <taxon>Coleoptera</taxon>
        <taxon>Polyphaga</taxon>
        <taxon>Cucujiformia</taxon>
        <taxon>Chrysomeloidea</taxon>
        <taxon>Chrysomelidae</taxon>
        <taxon>Bruchinae</taxon>
        <taxon>Bruchini</taxon>
        <taxon>Acanthoscelides</taxon>
    </lineage>
</organism>
<evidence type="ECO:0000256" key="7">
    <source>
        <dbReference type="ARBA" id="ARBA00022989"/>
    </source>
</evidence>
<dbReference type="InterPro" id="IPR002659">
    <property type="entry name" value="Glyco_trans_31"/>
</dbReference>
<dbReference type="Gene3D" id="3.90.550.50">
    <property type="match status" value="1"/>
</dbReference>
<keyword evidence="7" id="KW-1133">Transmembrane helix</keyword>
<dbReference type="PANTHER" id="PTHR11214:SF376">
    <property type="entry name" value="HEXOSYLTRANSFERASE"/>
    <property type="match status" value="1"/>
</dbReference>
<dbReference type="GO" id="GO:0000139">
    <property type="term" value="C:Golgi membrane"/>
    <property type="evidence" value="ECO:0007669"/>
    <property type="project" value="UniProtKB-SubCell"/>
</dbReference>
<dbReference type="Pfam" id="PF01762">
    <property type="entry name" value="Galactosyl_T"/>
    <property type="match status" value="1"/>
</dbReference>
<evidence type="ECO:0000313" key="11">
    <source>
        <dbReference type="EMBL" id="CAH1967050.1"/>
    </source>
</evidence>
<keyword evidence="9" id="KW-0472">Membrane</keyword>
<protein>
    <recommendedName>
        <fullName evidence="10">Hexosyltransferase</fullName>
        <ecNumber evidence="10">2.4.1.-</ecNumber>
    </recommendedName>
</protein>
<accession>A0A9P0KAW3</accession>
<comment type="similarity">
    <text evidence="2 10">Belongs to the glycosyltransferase 31 family.</text>
</comment>
<dbReference type="AlphaFoldDB" id="A0A9P0KAW3"/>
<dbReference type="GO" id="GO:0006493">
    <property type="term" value="P:protein O-linked glycosylation"/>
    <property type="evidence" value="ECO:0007669"/>
    <property type="project" value="TreeGrafter"/>
</dbReference>
<proteinExistence type="inferred from homology"/>
<keyword evidence="8 10" id="KW-0333">Golgi apparatus</keyword>
<evidence type="ECO:0000256" key="6">
    <source>
        <dbReference type="ARBA" id="ARBA00022968"/>
    </source>
</evidence>
<keyword evidence="4" id="KW-0808">Transferase</keyword>
<dbReference type="EMBL" id="CAKOFQ010006741">
    <property type="protein sequence ID" value="CAH1967050.1"/>
    <property type="molecule type" value="Genomic_DNA"/>
</dbReference>
<keyword evidence="5" id="KW-0812">Transmembrane</keyword>
<evidence type="ECO:0000256" key="3">
    <source>
        <dbReference type="ARBA" id="ARBA00022676"/>
    </source>
</evidence>
<evidence type="ECO:0000256" key="9">
    <source>
        <dbReference type="ARBA" id="ARBA00023136"/>
    </source>
</evidence>
<evidence type="ECO:0000256" key="4">
    <source>
        <dbReference type="ARBA" id="ARBA00022679"/>
    </source>
</evidence>
<gene>
    <name evidence="11" type="ORF">ACAOBT_LOCUS7194</name>
</gene>
<evidence type="ECO:0000256" key="1">
    <source>
        <dbReference type="ARBA" id="ARBA00004323"/>
    </source>
</evidence>
<dbReference type="GO" id="GO:0016758">
    <property type="term" value="F:hexosyltransferase activity"/>
    <property type="evidence" value="ECO:0007669"/>
    <property type="project" value="InterPro"/>
</dbReference>